<dbReference type="GeneID" id="10529264"/>
<dbReference type="OrthoDB" id="2505311at2759"/>
<dbReference type="VEuPathDB" id="FungiDB:PGTG_02458"/>
<dbReference type="InterPro" id="IPR046798">
    <property type="entry name" value="2OG-FeII_Oxy_6"/>
</dbReference>
<organism evidence="3 4">
    <name type="scientific">Puccinia graminis f. sp. tritici (strain CRL 75-36-700-3 / race SCCL)</name>
    <name type="common">Black stem rust fungus</name>
    <dbReference type="NCBI Taxonomy" id="418459"/>
    <lineage>
        <taxon>Eukaryota</taxon>
        <taxon>Fungi</taxon>
        <taxon>Dikarya</taxon>
        <taxon>Basidiomycota</taxon>
        <taxon>Pucciniomycotina</taxon>
        <taxon>Pucciniomycetes</taxon>
        <taxon>Pucciniales</taxon>
        <taxon>Pucciniaceae</taxon>
        <taxon>Puccinia</taxon>
    </lineage>
</organism>
<protein>
    <recommendedName>
        <fullName evidence="2">Tet-like 2OG-Fe(II) oxygenase domain-containing protein</fullName>
    </recommendedName>
</protein>
<dbReference type="Proteomes" id="UP000008783">
    <property type="component" value="Unassembled WGS sequence"/>
</dbReference>
<dbReference type="InParanoid" id="E3JY72"/>
<feature type="domain" description="Tet-like 2OG-Fe(II) oxygenase" evidence="2">
    <location>
        <begin position="217"/>
        <end position="425"/>
    </location>
</feature>
<gene>
    <name evidence="3" type="ORF">PGTG_02458</name>
</gene>
<evidence type="ECO:0000259" key="2">
    <source>
        <dbReference type="Pfam" id="PF20515"/>
    </source>
</evidence>
<dbReference type="AlphaFoldDB" id="E3JY72"/>
<evidence type="ECO:0000256" key="1">
    <source>
        <dbReference type="SAM" id="MobiDB-lite"/>
    </source>
</evidence>
<proteinExistence type="predicted"/>
<feature type="region of interest" description="Disordered" evidence="1">
    <location>
        <begin position="9"/>
        <end position="30"/>
    </location>
</feature>
<sequence length="476" mass="54123">MVNIIRLKRSSVNKDLGPPKPSQIASPPPRIKSTSSLVFWIIESSGETMLIISGLLSSSPASVSHNLQYLQRICHFALETRKKRNEFLAKRRKNKRETACAETVTNEPPPSGINIIKERVKPIDLFPNITAELLERVKAYKEQLDAHKADPKHVRKPRTRKIIPRNPTHAENAAALDYVQKNFKQIKHGYTKIYDESTNQIIAMVHYLPIDSMPAGQFDDLNFLTLFLHRCKEFIYPVASKTRKCGGIMWAIGWRKAYDGLEILGRYRNKQAIKKNPSRYEALMEDSSKAGRILWNFFHGFGNVAVEKNKAYMDQFGIPSFADKNFPKSPEDQSPFGFASNLAYSSNGFYNHQHKDDGDDSELPLAFAMVLPTSKKTGEFAPKGYNVQNGQFIFRDIRVALNFNPQTVCLIIFRAQEYVHGTLKPSETKHFTKLGLSLQVATKASNACKKYQNGEYAERDDVYFGGVHHHLDKLIK</sequence>
<evidence type="ECO:0000313" key="3">
    <source>
        <dbReference type="EMBL" id="EFP76997.1"/>
    </source>
</evidence>
<dbReference type="KEGG" id="pgr:PGTG_02458"/>
<accession>E3JY72</accession>
<dbReference type="EMBL" id="DS178266">
    <property type="protein sequence ID" value="EFP76997.1"/>
    <property type="molecule type" value="Genomic_DNA"/>
</dbReference>
<feature type="compositionally biased region" description="Pro residues" evidence="1">
    <location>
        <begin position="18"/>
        <end position="30"/>
    </location>
</feature>
<dbReference type="HOGENOM" id="CLU_026798_3_0_1"/>
<reference evidence="4" key="2">
    <citation type="journal article" date="2011" name="Proc. Natl. Acad. Sci. U.S.A.">
        <title>Obligate biotrophy features unraveled by the genomic analysis of rust fungi.</title>
        <authorList>
            <person name="Duplessis S."/>
            <person name="Cuomo C.A."/>
            <person name="Lin Y.-C."/>
            <person name="Aerts A."/>
            <person name="Tisserant E."/>
            <person name="Veneault-Fourrey C."/>
            <person name="Joly D.L."/>
            <person name="Hacquard S."/>
            <person name="Amselem J."/>
            <person name="Cantarel B.L."/>
            <person name="Chiu R."/>
            <person name="Coutinho P.M."/>
            <person name="Feau N."/>
            <person name="Field M."/>
            <person name="Frey P."/>
            <person name="Gelhaye E."/>
            <person name="Goldberg J."/>
            <person name="Grabherr M.G."/>
            <person name="Kodira C.D."/>
            <person name="Kohler A."/>
            <person name="Kuees U."/>
            <person name="Lindquist E.A."/>
            <person name="Lucas S.M."/>
            <person name="Mago R."/>
            <person name="Mauceli E."/>
            <person name="Morin E."/>
            <person name="Murat C."/>
            <person name="Pangilinan J.L."/>
            <person name="Park R."/>
            <person name="Pearson M."/>
            <person name="Quesneville H."/>
            <person name="Rouhier N."/>
            <person name="Sakthikumar S."/>
            <person name="Salamov A.A."/>
            <person name="Schmutz J."/>
            <person name="Selles B."/>
            <person name="Shapiro H."/>
            <person name="Tanguay P."/>
            <person name="Tuskan G.A."/>
            <person name="Henrissat B."/>
            <person name="Van de Peer Y."/>
            <person name="Rouze P."/>
            <person name="Ellis J.G."/>
            <person name="Dodds P.N."/>
            <person name="Schein J.E."/>
            <person name="Zhong S."/>
            <person name="Hamelin R.C."/>
            <person name="Grigoriev I.V."/>
            <person name="Szabo L.J."/>
            <person name="Martin F."/>
        </authorList>
    </citation>
    <scope>NUCLEOTIDE SEQUENCE [LARGE SCALE GENOMIC DNA]</scope>
    <source>
        <strain evidence="4">CRL 75-36-700-3 / race SCCL</strain>
    </source>
</reference>
<reference key="1">
    <citation type="submission" date="2007-01" db="EMBL/GenBank/DDBJ databases">
        <title>The Genome Sequence of Puccinia graminis f. sp. tritici Strain CRL 75-36-700-3.</title>
        <authorList>
            <consortium name="The Broad Institute Genome Sequencing Platform"/>
            <person name="Birren B."/>
            <person name="Lander E."/>
            <person name="Galagan J."/>
            <person name="Nusbaum C."/>
            <person name="Devon K."/>
            <person name="Cuomo C."/>
            <person name="Jaffe D."/>
            <person name="Butler J."/>
            <person name="Alvarez P."/>
            <person name="Gnerre S."/>
            <person name="Grabherr M."/>
            <person name="Mauceli E."/>
            <person name="Brockman W."/>
            <person name="Young S."/>
            <person name="LaButti K."/>
            <person name="Sykes S."/>
            <person name="DeCaprio D."/>
            <person name="Crawford M."/>
            <person name="Koehrsen M."/>
            <person name="Engels R."/>
            <person name="Montgomery P."/>
            <person name="Pearson M."/>
            <person name="Howarth C."/>
            <person name="Larson L."/>
            <person name="White J."/>
            <person name="Zeng Q."/>
            <person name="Kodira C."/>
            <person name="Yandava C."/>
            <person name="Alvarado L."/>
            <person name="O'Leary S."/>
            <person name="Szabo L."/>
            <person name="Dean R."/>
            <person name="Schein J."/>
        </authorList>
    </citation>
    <scope>NUCLEOTIDE SEQUENCE</scope>
    <source>
        <strain>CRL 75-36-700-3</strain>
    </source>
</reference>
<keyword evidence="4" id="KW-1185">Reference proteome</keyword>
<dbReference type="Pfam" id="PF20515">
    <property type="entry name" value="2OG-FeII_Oxy_6"/>
    <property type="match status" value="1"/>
</dbReference>
<name>E3JY72_PUCGT</name>
<dbReference type="RefSeq" id="XP_003321416.1">
    <property type="nucleotide sequence ID" value="XM_003321368.1"/>
</dbReference>
<evidence type="ECO:0000313" key="4">
    <source>
        <dbReference type="Proteomes" id="UP000008783"/>
    </source>
</evidence>